<evidence type="ECO:0000313" key="2">
    <source>
        <dbReference type="Proteomes" id="UP000887581"/>
    </source>
</evidence>
<dbReference type="Proteomes" id="UP000887581">
    <property type="component" value="Unplaced"/>
</dbReference>
<dbReference type="PANTHER" id="PTHR11238:SF9">
    <property type="entry name" value="PROMININ, ISOFORM D"/>
    <property type="match status" value="1"/>
</dbReference>
<keyword evidence="1" id="KW-0472">Membrane</keyword>
<feature type="transmembrane region" description="Helical" evidence="1">
    <location>
        <begin position="120"/>
        <end position="144"/>
    </location>
</feature>
<accession>A0A915PVU9</accession>
<keyword evidence="1" id="KW-1133">Transmembrane helix</keyword>
<evidence type="ECO:0000313" key="3">
    <source>
        <dbReference type="WBParaSite" id="sdigi.contig373.g7843.t1"/>
    </source>
</evidence>
<dbReference type="PANTHER" id="PTHR11238">
    <property type="entry name" value="PROMININ ISOFORM D-RELATED"/>
    <property type="match status" value="1"/>
</dbReference>
<dbReference type="AlphaFoldDB" id="A0A915PVU9"/>
<proteinExistence type="predicted"/>
<feature type="transmembrane region" description="Helical" evidence="1">
    <location>
        <begin position="689"/>
        <end position="717"/>
    </location>
</feature>
<reference evidence="3" key="1">
    <citation type="submission" date="2022-11" db="UniProtKB">
        <authorList>
            <consortium name="WormBaseParasite"/>
        </authorList>
    </citation>
    <scope>IDENTIFICATION</scope>
</reference>
<keyword evidence="2" id="KW-1185">Reference proteome</keyword>
<evidence type="ECO:0000256" key="1">
    <source>
        <dbReference type="SAM" id="Phobius"/>
    </source>
</evidence>
<keyword evidence="1" id="KW-0812">Transmembrane</keyword>
<organism evidence="2 3">
    <name type="scientific">Setaria digitata</name>
    <dbReference type="NCBI Taxonomy" id="48799"/>
    <lineage>
        <taxon>Eukaryota</taxon>
        <taxon>Metazoa</taxon>
        <taxon>Ecdysozoa</taxon>
        <taxon>Nematoda</taxon>
        <taxon>Chromadorea</taxon>
        <taxon>Rhabditida</taxon>
        <taxon>Spirurina</taxon>
        <taxon>Spiruromorpha</taxon>
        <taxon>Filarioidea</taxon>
        <taxon>Setariidae</taxon>
        <taxon>Setaria</taxon>
    </lineage>
</organism>
<feature type="transmembrane region" description="Helical" evidence="1">
    <location>
        <begin position="395"/>
        <end position="419"/>
    </location>
</feature>
<feature type="transmembrane region" description="Helical" evidence="1">
    <location>
        <begin position="172"/>
        <end position="195"/>
    </location>
</feature>
<dbReference type="WBParaSite" id="sdigi.contig373.g7843.t1">
    <property type="protein sequence ID" value="sdigi.contig373.g7843.t1"/>
    <property type="gene ID" value="sdigi.contig373.g7843"/>
</dbReference>
<sequence length="730" mass="83587">MGYCDLLKCNMTLLAYSTLILNCNVLMLRKMYDDLTSVITENITKTRLIPRCPRHEINLTQVDYSFGFMDPIYDFVQNICRQMQTTLDGTYKKKLSNLVLSTNEYFHPSDIRYLFLQQPWAVVLLLLSALYIILLPICGILFFCGPSICGTADSVSSSEVLEITEENKATKYLFASSLILITIFVGITLMLMIVYGESVDYFISRSDGVEKSMNSIYRDMNFLTIATANDLTCKFNRTLRKLIDGMNDTIQRLPNKTIRALRQGCLITTLPMVIKQFEVENVAEFFVDIMLAVESTKLLGSNLPKMVFQQSHMYNMIDTLKKIENRLGILLQIILTLKQSNNFIEAASERNNLIIHTVNQTIYNFNLTIQGGYQKISDLENLIGNPQIQVAAAAIYSSALVPVILVTVPSVTVVIYGVYFDRYRPEQQSNWRCAGIWSLLAAGAAFFTGWIIMLLASITFIGGFGVETICRLLFREEAHFYPPVHFTYNDKNHSASVGEFLNQCKNYKSILSALEMESFLQYHKQLYVKYLPNALQNAKWLITGHYFKSYLSEAQVHKFDDTFKEMIKLIEKLCKYTIPPSLIKYEELLNVSFVNTKHQMLKLLGTAKKMETNVIEVVRRSSNSANLTIVGQKAISYEYDLAIKDIYRRVMHAKYYLLSRSFICRPYYDSWLNLGSVFCEQFSRPIHGIWSSAGLIAICFLAIIAIVLCSSIFFFSLNNNFERRSRKVIL</sequence>
<protein>
    <submittedName>
        <fullName evidence="3">Prominin-like protein</fullName>
    </submittedName>
</protein>
<feature type="transmembrane region" description="Helical" evidence="1">
    <location>
        <begin position="439"/>
        <end position="466"/>
    </location>
</feature>
<name>A0A915PVU9_9BILA</name>